<feature type="compositionally biased region" description="Acidic residues" evidence="1">
    <location>
        <begin position="142"/>
        <end position="158"/>
    </location>
</feature>
<feature type="region of interest" description="Disordered" evidence="1">
    <location>
        <begin position="98"/>
        <end position="179"/>
    </location>
</feature>
<reference evidence="2" key="1">
    <citation type="submission" date="2021-03" db="EMBL/GenBank/DDBJ databases">
        <title>Draft genome sequence of rust myrtle Austropuccinia psidii MF-1, a brazilian biotype.</title>
        <authorList>
            <person name="Quecine M.C."/>
            <person name="Pachon D.M.R."/>
            <person name="Bonatelli M.L."/>
            <person name="Correr F.H."/>
            <person name="Franceschini L.M."/>
            <person name="Leite T.F."/>
            <person name="Margarido G.R.A."/>
            <person name="Almeida C.A."/>
            <person name="Ferrarezi J.A."/>
            <person name="Labate C.A."/>
        </authorList>
    </citation>
    <scope>NUCLEOTIDE SEQUENCE</scope>
    <source>
        <strain evidence="2">MF-1</strain>
    </source>
</reference>
<dbReference type="AlphaFoldDB" id="A0A9Q3J2E1"/>
<evidence type="ECO:0000313" key="2">
    <source>
        <dbReference type="EMBL" id="MBW0554080.1"/>
    </source>
</evidence>
<dbReference type="Proteomes" id="UP000765509">
    <property type="component" value="Unassembled WGS sequence"/>
</dbReference>
<gene>
    <name evidence="2" type="ORF">O181_093795</name>
</gene>
<accession>A0A9Q3J2E1</accession>
<proteinExistence type="predicted"/>
<name>A0A9Q3J2E1_9BASI</name>
<sequence>MGQAEKNEGNITRKRTCCLPKVPVEPQNVKPPKGLPIDFYSIKWFQMLSHSQKWIMADCNNVAFLLVPEEALKSKQHQDEKLSDKNFSKKYQDVVVEPYDLQEFESEPSDEEDDEGNSIDLDDPSPNETEAESDGPYAPGEYEYEDDGFIYNEESDISNDEKSASGQSDNEEAIEGVEE</sequence>
<protein>
    <submittedName>
        <fullName evidence="2">Uncharacterized protein</fullName>
    </submittedName>
</protein>
<dbReference type="OrthoDB" id="2506837at2759"/>
<feature type="compositionally biased region" description="Acidic residues" evidence="1">
    <location>
        <begin position="100"/>
        <end position="133"/>
    </location>
</feature>
<keyword evidence="3" id="KW-1185">Reference proteome</keyword>
<comment type="caution">
    <text evidence="2">The sequence shown here is derived from an EMBL/GenBank/DDBJ whole genome shotgun (WGS) entry which is preliminary data.</text>
</comment>
<evidence type="ECO:0000256" key="1">
    <source>
        <dbReference type="SAM" id="MobiDB-lite"/>
    </source>
</evidence>
<feature type="compositionally biased region" description="Acidic residues" evidence="1">
    <location>
        <begin position="169"/>
        <end position="179"/>
    </location>
</feature>
<evidence type="ECO:0000313" key="3">
    <source>
        <dbReference type="Proteomes" id="UP000765509"/>
    </source>
</evidence>
<dbReference type="EMBL" id="AVOT02060644">
    <property type="protein sequence ID" value="MBW0554080.1"/>
    <property type="molecule type" value="Genomic_DNA"/>
</dbReference>
<organism evidence="2 3">
    <name type="scientific">Austropuccinia psidii MF-1</name>
    <dbReference type="NCBI Taxonomy" id="1389203"/>
    <lineage>
        <taxon>Eukaryota</taxon>
        <taxon>Fungi</taxon>
        <taxon>Dikarya</taxon>
        <taxon>Basidiomycota</taxon>
        <taxon>Pucciniomycotina</taxon>
        <taxon>Pucciniomycetes</taxon>
        <taxon>Pucciniales</taxon>
        <taxon>Sphaerophragmiaceae</taxon>
        <taxon>Austropuccinia</taxon>
    </lineage>
</organism>